<reference evidence="2 4" key="1">
    <citation type="submission" date="2015-08" db="EMBL/GenBank/DDBJ databases">
        <title>Genomes of Isolates from Cabo Rojo, PR.</title>
        <authorList>
            <person name="Sanchez-Nieves R.L."/>
            <person name="Montalvo-Rodriguez R."/>
        </authorList>
    </citation>
    <scope>NUCLEOTIDE SEQUENCE [LARGE SCALE GENOMIC DNA]</scope>
    <source>
        <strain evidence="2 4">SL3</strain>
    </source>
</reference>
<keyword evidence="4" id="KW-1185">Reference proteome</keyword>
<evidence type="ECO:0000313" key="3">
    <source>
        <dbReference type="EMBL" id="NLV06098.1"/>
    </source>
</evidence>
<accession>A0A0N0BN51</accession>
<dbReference type="PATRIC" id="fig|1705562.3.peg.4040"/>
<dbReference type="EMBL" id="WOWB01000001">
    <property type="protein sequence ID" value="NLV06098.1"/>
    <property type="molecule type" value="Genomic_DNA"/>
</dbReference>
<comment type="caution">
    <text evidence="2">The sequence shown here is derived from an EMBL/GenBank/DDBJ whole genome shotgun (WGS) entry which is preliminary data.</text>
</comment>
<evidence type="ECO:0000313" key="4">
    <source>
        <dbReference type="Proteomes" id="UP000037729"/>
    </source>
</evidence>
<name>A0A0N0BN51_9EURY</name>
<keyword evidence="1" id="KW-0472">Membrane</keyword>
<keyword evidence="1" id="KW-1133">Transmembrane helix</keyword>
<feature type="transmembrane region" description="Helical" evidence="1">
    <location>
        <begin position="12"/>
        <end position="34"/>
    </location>
</feature>
<dbReference type="AlphaFoldDB" id="A0A0N0BN51"/>
<sequence>MADRAVSEVLSFALVFSLIVASIILVSVSGLGALQNARDAEQMENAERAFDVLSDNIADLHKQGAPSRATEVSLGEASLRTGENTTISVQVHDGTAPKDVGTWEIRPIIYAGNQERALVYEAGAVYRTNRDGGVQKRTPPILVTDDRVLITVVGTTASGQQSLGGSTVLVRTTHRDSNVSFADTDGTIEHVNVSIDSDPRREALWQSYFESEGFTCAANGWCNFTSSAGGIQRTYVVYHDIAVEIDQ</sequence>
<proteinExistence type="predicted"/>
<dbReference type="EMBL" id="LIUF01000005">
    <property type="protein sequence ID" value="KOX91986.1"/>
    <property type="molecule type" value="Genomic_DNA"/>
</dbReference>
<protein>
    <submittedName>
        <fullName evidence="2">Uncharacterized protein</fullName>
    </submittedName>
</protein>
<organism evidence="2 4">
    <name type="scientific">Haloarcula rubripromontorii</name>
    <dbReference type="NCBI Taxonomy" id="1705562"/>
    <lineage>
        <taxon>Archaea</taxon>
        <taxon>Methanobacteriati</taxon>
        <taxon>Methanobacteriota</taxon>
        <taxon>Stenosarchaea group</taxon>
        <taxon>Halobacteria</taxon>
        <taxon>Halobacteriales</taxon>
        <taxon>Haloarculaceae</taxon>
        <taxon>Haloarcula</taxon>
    </lineage>
</organism>
<gene>
    <name evidence="2" type="ORF">AMS69_15680</name>
    <name evidence="3" type="ORF">GOC83_08145</name>
</gene>
<keyword evidence="1" id="KW-0812">Transmembrane</keyword>
<dbReference type="Proteomes" id="UP000037729">
    <property type="component" value="Unassembled WGS sequence"/>
</dbReference>
<evidence type="ECO:0000313" key="2">
    <source>
        <dbReference type="EMBL" id="KOX91986.1"/>
    </source>
</evidence>
<dbReference type="OrthoDB" id="118051at2157"/>
<evidence type="ECO:0000256" key="1">
    <source>
        <dbReference type="SAM" id="Phobius"/>
    </source>
</evidence>
<dbReference type="Pfam" id="PF23960">
    <property type="entry name" value="DUF7289"/>
    <property type="match status" value="1"/>
</dbReference>
<dbReference type="Proteomes" id="UP000610611">
    <property type="component" value="Unassembled WGS sequence"/>
</dbReference>
<dbReference type="RefSeq" id="WP_053969008.1">
    <property type="nucleotide sequence ID" value="NZ_JAWJXX010000004.1"/>
</dbReference>
<dbReference type="STRING" id="1705562.AMS69_15680"/>
<reference evidence="3" key="2">
    <citation type="submission" date="2019-12" db="EMBL/GenBank/DDBJ databases">
        <title>The whole-genome sequencing of Haloarcula japonica strain pws8.</title>
        <authorList>
            <person name="Verma D.K."/>
            <person name="Gopal K."/>
            <person name="Prasad E.S."/>
        </authorList>
    </citation>
    <scope>NUCLEOTIDE SEQUENCE</scope>
    <source>
        <strain evidence="3">Pws8</strain>
    </source>
</reference>
<dbReference type="InterPro" id="IPR055713">
    <property type="entry name" value="DUF7289"/>
</dbReference>